<evidence type="ECO:0000256" key="2">
    <source>
        <dbReference type="ARBA" id="ARBA00023004"/>
    </source>
</evidence>
<dbReference type="Pfam" id="PF17179">
    <property type="entry name" value="Fer4_22"/>
    <property type="match status" value="1"/>
</dbReference>
<dbReference type="InterPro" id="IPR009051">
    <property type="entry name" value="Helical_ferredxn"/>
</dbReference>
<organism evidence="5 6">
    <name type="scientific">Blastopirellula marina</name>
    <dbReference type="NCBI Taxonomy" id="124"/>
    <lineage>
        <taxon>Bacteria</taxon>
        <taxon>Pseudomonadati</taxon>
        <taxon>Planctomycetota</taxon>
        <taxon>Planctomycetia</taxon>
        <taxon>Pirellulales</taxon>
        <taxon>Pirellulaceae</taxon>
        <taxon>Blastopirellula</taxon>
    </lineage>
</organism>
<comment type="caution">
    <text evidence="5">The sequence shown here is derived from an EMBL/GenBank/DDBJ whole genome shotgun (WGS) entry which is preliminary data.</text>
</comment>
<evidence type="ECO:0000256" key="1">
    <source>
        <dbReference type="ARBA" id="ARBA00022723"/>
    </source>
</evidence>
<feature type="domain" description="4Fe-4S ferredoxin-type" evidence="4">
    <location>
        <begin position="360"/>
        <end position="388"/>
    </location>
</feature>
<name>A0A2S8F0F4_9BACT</name>
<evidence type="ECO:0000259" key="4">
    <source>
        <dbReference type="PROSITE" id="PS51379"/>
    </source>
</evidence>
<keyword evidence="1" id="KW-0479">Metal-binding</keyword>
<dbReference type="EMBL" id="PUIA01000074">
    <property type="protein sequence ID" value="PQO25636.1"/>
    <property type="molecule type" value="Genomic_DNA"/>
</dbReference>
<dbReference type="Proteomes" id="UP000240009">
    <property type="component" value="Unassembled WGS sequence"/>
</dbReference>
<evidence type="ECO:0000313" key="6">
    <source>
        <dbReference type="Proteomes" id="UP000240009"/>
    </source>
</evidence>
<proteinExistence type="predicted"/>
<dbReference type="Gene3D" id="1.10.1060.10">
    <property type="entry name" value="Alpha-helical ferredoxin"/>
    <property type="match status" value="1"/>
</dbReference>
<protein>
    <submittedName>
        <fullName evidence="5">Sulfite reductase subunit A</fullName>
    </submittedName>
</protein>
<evidence type="ECO:0000256" key="3">
    <source>
        <dbReference type="ARBA" id="ARBA00023014"/>
    </source>
</evidence>
<reference evidence="5 6" key="1">
    <citation type="submission" date="2018-02" db="EMBL/GenBank/DDBJ databases">
        <title>Comparative genomes isolates from brazilian mangrove.</title>
        <authorList>
            <person name="Araujo J.E."/>
            <person name="Taketani R.G."/>
            <person name="Silva M.C.P."/>
            <person name="Loureco M.V."/>
            <person name="Andreote F.D."/>
        </authorList>
    </citation>
    <scope>NUCLEOTIDE SEQUENCE [LARGE SCALE GENOMIC DNA]</scope>
    <source>
        <strain evidence="5 6">HEX-2 MGV</strain>
    </source>
</reference>
<dbReference type="GO" id="GO:0051536">
    <property type="term" value="F:iron-sulfur cluster binding"/>
    <property type="evidence" value="ECO:0007669"/>
    <property type="project" value="UniProtKB-KW"/>
</dbReference>
<sequence length="397" mass="44007">MAPTHSDDQSTPQADTLLRIAKDQLEVIVSEFRTRGYRAILPKVADGAVIYDEAENISQLPIGVLDEQEGGTYRLKPGSRDGFFDYVVGPHSVKRYLFPPTETVLHADRIEGSWQFMSPSPASEPTVIVGVRSCDLHAIAIQDRVFLEGPYVDQAYKARREKLALVAVNCRRAASTCFCHSMGTGPVVTKGCDLALTELDDAFAVEIGTSLGGEVINACRSSSFTAEEVRNVRQIPLLLRQKMEQGGRGFADEQDMPNCPDGRDLDTDDIRNLLVHNLEHPRWENVAQRCLSCANCTLVCPTCFCSSIEDVTDLAGEHIERERSWGSCFTAEHSYMNSGIVRNSTRSRYRQWLVHKLATWIDQFDTSGCVGCGRCITWCPVGIDLTQEVAAIRGDQP</sequence>
<dbReference type="SUPFAM" id="SSF46548">
    <property type="entry name" value="alpha-helical ferredoxin"/>
    <property type="match status" value="1"/>
</dbReference>
<dbReference type="GO" id="GO:0046872">
    <property type="term" value="F:metal ion binding"/>
    <property type="evidence" value="ECO:0007669"/>
    <property type="project" value="UniProtKB-KW"/>
</dbReference>
<dbReference type="OrthoDB" id="9796486at2"/>
<dbReference type="InterPro" id="IPR017900">
    <property type="entry name" value="4Fe4S_Fe_S_CS"/>
</dbReference>
<dbReference type="PROSITE" id="PS00198">
    <property type="entry name" value="4FE4S_FER_1"/>
    <property type="match status" value="2"/>
</dbReference>
<feature type="domain" description="4Fe-4S ferredoxin-type" evidence="4">
    <location>
        <begin position="279"/>
        <end position="311"/>
    </location>
</feature>
<evidence type="ECO:0000313" key="5">
    <source>
        <dbReference type="EMBL" id="PQO25636.1"/>
    </source>
</evidence>
<dbReference type="PANTHER" id="PTHR40447:SF1">
    <property type="entry name" value="ANAEROBIC SULFITE REDUCTASE SUBUNIT A"/>
    <property type="match status" value="1"/>
</dbReference>
<dbReference type="RefSeq" id="WP_105358213.1">
    <property type="nucleotide sequence ID" value="NZ_PUIA01000074.1"/>
</dbReference>
<dbReference type="InterPro" id="IPR017896">
    <property type="entry name" value="4Fe4S_Fe-S-bd"/>
</dbReference>
<dbReference type="PANTHER" id="PTHR40447">
    <property type="entry name" value="ANAEROBIC SULFITE REDUCTASE SUBUNIT A"/>
    <property type="match status" value="1"/>
</dbReference>
<accession>A0A2S8F0F4</accession>
<dbReference type="PROSITE" id="PS51379">
    <property type="entry name" value="4FE4S_FER_2"/>
    <property type="match status" value="2"/>
</dbReference>
<dbReference type="AlphaFoldDB" id="A0A2S8F0F4"/>
<keyword evidence="3" id="KW-0411">Iron-sulfur</keyword>
<gene>
    <name evidence="5" type="ORF">C5Y96_22710</name>
</gene>
<keyword evidence="2" id="KW-0408">Iron</keyword>